<dbReference type="InterPro" id="IPR000326">
    <property type="entry name" value="PAP2/HPO"/>
</dbReference>
<dbReference type="AlphaFoldDB" id="A0A8C8CHS2"/>
<feature type="transmembrane region" description="Helical" evidence="1">
    <location>
        <begin position="348"/>
        <end position="370"/>
    </location>
</feature>
<dbReference type="Pfam" id="PF01569">
    <property type="entry name" value="PAP2"/>
    <property type="match status" value="1"/>
</dbReference>
<keyword evidence="1" id="KW-0472">Membrane</keyword>
<dbReference type="GO" id="GO:0042392">
    <property type="term" value="F:sphingosine-1-phosphate phosphatase activity"/>
    <property type="evidence" value="ECO:0007669"/>
    <property type="project" value="TreeGrafter"/>
</dbReference>
<feature type="transmembrane region" description="Helical" evidence="1">
    <location>
        <begin position="195"/>
        <end position="214"/>
    </location>
</feature>
<feature type="transmembrane region" description="Helical" evidence="1">
    <location>
        <begin position="250"/>
        <end position="271"/>
    </location>
</feature>
<dbReference type="CDD" id="cd03388">
    <property type="entry name" value="PAP2_SPPase1"/>
    <property type="match status" value="1"/>
</dbReference>
<dbReference type="Gene3D" id="1.20.144.10">
    <property type="entry name" value="Phosphatidic acid phosphatase type 2/haloperoxidase"/>
    <property type="match status" value="1"/>
</dbReference>
<dbReference type="PANTHER" id="PTHR14969:SF14">
    <property type="entry name" value="SPHINGOSINE-1-PHOSPHATE PHOSPHATASE 2"/>
    <property type="match status" value="1"/>
</dbReference>
<accession>A0A8C8CHS2</accession>
<dbReference type="KEGG" id="otw:112267254"/>
<name>A0A8C8CHS2_ONCTS</name>
<gene>
    <name evidence="3" type="primary">sgpp2</name>
</gene>
<feature type="domain" description="Phosphatidic acid phosphatase type 2/haloperoxidase" evidence="2">
    <location>
        <begin position="154"/>
        <end position="268"/>
    </location>
</feature>
<dbReference type="InterPro" id="IPR036938">
    <property type="entry name" value="PAP2/HPO_sf"/>
</dbReference>
<feature type="transmembrane region" description="Helical" evidence="1">
    <location>
        <begin position="120"/>
        <end position="140"/>
    </location>
</feature>
<dbReference type="SUPFAM" id="SSF48317">
    <property type="entry name" value="Acid phosphatase/Vanadium-dependent haloperoxidase"/>
    <property type="match status" value="1"/>
</dbReference>
<dbReference type="CTD" id="130367"/>
<evidence type="ECO:0000313" key="4">
    <source>
        <dbReference type="Proteomes" id="UP000694402"/>
    </source>
</evidence>
<reference evidence="3" key="2">
    <citation type="submission" date="2025-09" db="UniProtKB">
        <authorList>
            <consortium name="Ensembl"/>
        </authorList>
    </citation>
    <scope>IDENTIFICATION</scope>
</reference>
<dbReference type="SMART" id="SM00014">
    <property type="entry name" value="acidPPc"/>
    <property type="match status" value="1"/>
</dbReference>
<protein>
    <submittedName>
        <fullName evidence="3">Sphingosine-1-phosphate phosphatase 2</fullName>
    </submittedName>
</protein>
<proteinExistence type="predicted"/>
<evidence type="ECO:0000256" key="1">
    <source>
        <dbReference type="SAM" id="Phobius"/>
    </source>
</evidence>
<keyword evidence="1" id="KW-0812">Transmembrane</keyword>
<feature type="transmembrane region" description="Helical" evidence="1">
    <location>
        <begin position="283"/>
        <end position="299"/>
    </location>
</feature>
<dbReference type="Ensembl" id="ENSOTST00005009337.2">
    <property type="protein sequence ID" value="ENSOTSP00005008458.1"/>
    <property type="gene ID" value="ENSOTSG00005004634.2"/>
</dbReference>
<dbReference type="GO" id="GO:0005789">
    <property type="term" value="C:endoplasmic reticulum membrane"/>
    <property type="evidence" value="ECO:0007669"/>
    <property type="project" value="TreeGrafter"/>
</dbReference>
<keyword evidence="1" id="KW-1133">Transmembrane helix</keyword>
<sequence length="432" mass="48188">MRSVLVCTCLFSYTSYATIERVAMLKLLKYLHGSELVAKFQRACGLFLIEAAHQNGNWVHPPRKTPLIDAEAPHQLARLRCGNGHVITNEKDSNSNDKHKENGYSVGVSSRRQYEVRNRLLYFLFLVSAGLGHEVFYITFPPCLHWNLDPFLCRRLVNIWTMVMYIGQALKDVLKLPRPLSPPVVKLEKRVDAEYGLPSTHVMATTAIFFTLLLSAPSRVQFQFEVGLLVAVVLSVLVCLSRLYTGMHSALDVICGALISATLMLVTYPYWETFDRLQLTSPLSPIGALVLALFLSYTYPELDHYTTTRGDTTTILGVGAGCSVGYWVNERLGETFEPQGVLPVPLPALTLGGLALASSRFVVGVVALVATRQIMKTASLWVLCSWYGVSVKDIDARRRKEIEVPYKFTTYTSIGLVHSILVNRLFIVLGLL</sequence>
<feature type="transmembrane region" description="Helical" evidence="1">
    <location>
        <begin position="226"/>
        <end position="244"/>
    </location>
</feature>
<dbReference type="GeneID" id="112267254"/>
<dbReference type="PANTHER" id="PTHR14969">
    <property type="entry name" value="SPHINGOSINE-1-PHOSPHATE PHOSPHOHYDROLASE"/>
    <property type="match status" value="1"/>
</dbReference>
<dbReference type="Proteomes" id="UP000694402">
    <property type="component" value="Unassembled WGS sequence"/>
</dbReference>
<keyword evidence="4" id="KW-1185">Reference proteome</keyword>
<evidence type="ECO:0000259" key="2">
    <source>
        <dbReference type="SMART" id="SM00014"/>
    </source>
</evidence>
<dbReference type="GeneTree" id="ENSGT00940000159500"/>
<evidence type="ECO:0000313" key="3">
    <source>
        <dbReference type="Ensembl" id="ENSOTSP00005008458.1"/>
    </source>
</evidence>
<organism evidence="3 4">
    <name type="scientific">Oncorhynchus tshawytscha</name>
    <name type="common">Chinook salmon</name>
    <name type="synonym">Salmo tshawytscha</name>
    <dbReference type="NCBI Taxonomy" id="74940"/>
    <lineage>
        <taxon>Eukaryota</taxon>
        <taxon>Metazoa</taxon>
        <taxon>Chordata</taxon>
        <taxon>Craniata</taxon>
        <taxon>Vertebrata</taxon>
        <taxon>Euteleostomi</taxon>
        <taxon>Actinopterygii</taxon>
        <taxon>Neopterygii</taxon>
        <taxon>Teleostei</taxon>
        <taxon>Protacanthopterygii</taxon>
        <taxon>Salmoniformes</taxon>
        <taxon>Salmonidae</taxon>
        <taxon>Salmoninae</taxon>
        <taxon>Oncorhynchus</taxon>
    </lineage>
</organism>
<dbReference type="GO" id="GO:0006670">
    <property type="term" value="P:sphingosine metabolic process"/>
    <property type="evidence" value="ECO:0007669"/>
    <property type="project" value="TreeGrafter"/>
</dbReference>
<dbReference type="RefSeq" id="XP_024301268.1">
    <property type="nucleotide sequence ID" value="XM_024445500.2"/>
</dbReference>
<reference evidence="3" key="1">
    <citation type="submission" date="2025-08" db="UniProtKB">
        <authorList>
            <consortium name="Ensembl"/>
        </authorList>
    </citation>
    <scope>IDENTIFICATION</scope>
</reference>